<dbReference type="AlphaFoldDB" id="A0A1J5E1N0"/>
<dbReference type="InterPro" id="IPR038071">
    <property type="entry name" value="UROD/MetE-like_sf"/>
</dbReference>
<proteinExistence type="predicted"/>
<dbReference type="EMBL" id="MNYI01000077">
    <property type="protein sequence ID" value="OIP41531.1"/>
    <property type="molecule type" value="Genomic_DNA"/>
</dbReference>
<evidence type="ECO:0008006" key="3">
    <source>
        <dbReference type="Google" id="ProtNLM"/>
    </source>
</evidence>
<accession>A0A1J5E1N0</accession>
<name>A0A1J5E1N0_9BACT</name>
<comment type="caution">
    <text evidence="1">The sequence shown here is derived from an EMBL/GenBank/DDBJ whole genome shotgun (WGS) entry which is preliminary data.</text>
</comment>
<organism evidence="1 2">
    <name type="scientific">Candidatus Desantisbacteria bacterium CG2_30_40_21</name>
    <dbReference type="NCBI Taxonomy" id="1817895"/>
    <lineage>
        <taxon>Bacteria</taxon>
        <taxon>Candidatus Desantisiibacteriota</taxon>
    </lineage>
</organism>
<evidence type="ECO:0000313" key="2">
    <source>
        <dbReference type="Proteomes" id="UP000183085"/>
    </source>
</evidence>
<dbReference type="Proteomes" id="UP000183085">
    <property type="component" value="Unassembled WGS sequence"/>
</dbReference>
<evidence type="ECO:0000313" key="1">
    <source>
        <dbReference type="EMBL" id="OIP41531.1"/>
    </source>
</evidence>
<dbReference type="Gene3D" id="3.20.20.210">
    <property type="match status" value="1"/>
</dbReference>
<sequence>MDFRNNYLATAIGSFPHQDPEAACRMILENLTEIPVWPQLPKTGFLENMYVQYSEGLPCVNLDIENKKIFFDTSKNMNAELESFYEKYLSNNISLFEITKKYSAGFHTMMEILKKEIPPSIRFLKGQITGPISFGLTVQDETGKPVIYNEILFDAIIKGLTMKACWQLTKFRELGLKGIIFLDEPYLSAFGSVHVPLNKKMVIQALNEIIVNIQELGGLVGIHCCGNTDWSVLLETEVDILSFDAYNFADTLSLYPTDLKLFLSGGGILAWGIVPTVEDIIKESIETLLQRFYNGISSLCHDFIPKEALIENVIITPSCGTGALSEAAAERILSLTSKLSACLKGKEMP</sequence>
<dbReference type="STRING" id="1817895.AUJ95_03180"/>
<dbReference type="SUPFAM" id="SSF51726">
    <property type="entry name" value="UROD/MetE-like"/>
    <property type="match status" value="1"/>
</dbReference>
<gene>
    <name evidence="1" type="ORF">AUJ95_03180</name>
</gene>
<protein>
    <recommendedName>
        <fullName evidence="3">Methionine synthase</fullName>
    </recommendedName>
</protein>
<reference evidence="1 2" key="1">
    <citation type="journal article" date="2016" name="Environ. Microbiol.">
        <title>Genomic resolution of a cold subsurface aquifer community provides metabolic insights for novel microbes adapted to high CO concentrations.</title>
        <authorList>
            <person name="Probst A.J."/>
            <person name="Castelle C.J."/>
            <person name="Singh A."/>
            <person name="Brown C.T."/>
            <person name="Anantharaman K."/>
            <person name="Sharon I."/>
            <person name="Hug L.A."/>
            <person name="Burstein D."/>
            <person name="Emerson J.B."/>
            <person name="Thomas B.C."/>
            <person name="Banfield J.F."/>
        </authorList>
    </citation>
    <scope>NUCLEOTIDE SEQUENCE [LARGE SCALE GENOMIC DNA]</scope>
    <source>
        <strain evidence="1">CG2_30_40_21</strain>
    </source>
</reference>